<name>A0A1J5PX85_9ZZZZ</name>
<dbReference type="EMBL" id="MLJW01002096">
    <property type="protein sequence ID" value="OIQ75658.1"/>
    <property type="molecule type" value="Genomic_DNA"/>
</dbReference>
<dbReference type="GO" id="GO:0016757">
    <property type="term" value="F:glycosyltransferase activity"/>
    <property type="evidence" value="ECO:0007669"/>
    <property type="project" value="InterPro"/>
</dbReference>
<evidence type="ECO:0000259" key="2">
    <source>
        <dbReference type="Pfam" id="PF13579"/>
    </source>
</evidence>
<sequence>MAKLGKILIASQHYPPDSSTTATYIAAIAEGLAIDHEVVVLSASPRSNSTGSTARPKPEIVEIKTWTPRKEALIQRALAISLLALRIFFAILVRARPTDAVFCITTPFTLPYAVVLAAKLRGAATVLLIYDLYPEALEAAGLIAPGSLTARLIRFANSVLFRALDAIVTIGRDVEPLLLAYGGVKPANIHFIPNWTLLPVGYREVVSDNRFRGRHDAQLIVGLSGNLGFTHSPRTVFEAARLLANDKNIHFLLSGWGIGWKELGDLQAASRLDNVTLLEPVAQGELVGFLSSADAWIIPYRRHIAGVSIPSRLYNLLAVGRAIIVAAEPHSEAALVVEEEAIGWIVPPEDPQALADAIRLAASDREATMQKGRRAAVAAGKYSERDALARYRQVILDAQRNRRR</sequence>
<accession>A0A1J5PX85</accession>
<evidence type="ECO:0000259" key="1">
    <source>
        <dbReference type="Pfam" id="PF00534"/>
    </source>
</evidence>
<keyword evidence="3" id="KW-0808">Transferase</keyword>
<dbReference type="Pfam" id="PF13579">
    <property type="entry name" value="Glyco_trans_4_4"/>
    <property type="match status" value="1"/>
</dbReference>
<comment type="caution">
    <text evidence="3">The sequence shown here is derived from an EMBL/GenBank/DDBJ whole genome shotgun (WGS) entry which is preliminary data.</text>
</comment>
<organism evidence="3">
    <name type="scientific">mine drainage metagenome</name>
    <dbReference type="NCBI Taxonomy" id="410659"/>
    <lineage>
        <taxon>unclassified sequences</taxon>
        <taxon>metagenomes</taxon>
        <taxon>ecological metagenomes</taxon>
    </lineage>
</organism>
<protein>
    <submittedName>
        <fullName evidence="3">Putative glycosyl transferase</fullName>
    </submittedName>
</protein>
<dbReference type="CDD" id="cd03794">
    <property type="entry name" value="GT4_WbuB-like"/>
    <property type="match status" value="1"/>
</dbReference>
<gene>
    <name evidence="3" type="ORF">GALL_426720</name>
</gene>
<dbReference type="PANTHER" id="PTHR12526">
    <property type="entry name" value="GLYCOSYLTRANSFERASE"/>
    <property type="match status" value="1"/>
</dbReference>
<feature type="domain" description="Glycosyl transferase family 1" evidence="1">
    <location>
        <begin position="216"/>
        <end position="371"/>
    </location>
</feature>
<feature type="domain" description="Glycosyltransferase subfamily 4-like N-terminal" evidence="2">
    <location>
        <begin position="21"/>
        <end position="195"/>
    </location>
</feature>
<dbReference type="Gene3D" id="3.40.50.2000">
    <property type="entry name" value="Glycogen Phosphorylase B"/>
    <property type="match status" value="2"/>
</dbReference>
<dbReference type="PANTHER" id="PTHR12526:SF638">
    <property type="entry name" value="SPORE COAT PROTEIN SA"/>
    <property type="match status" value="1"/>
</dbReference>
<dbReference type="AlphaFoldDB" id="A0A1J5PX85"/>
<reference evidence="3" key="1">
    <citation type="submission" date="2016-10" db="EMBL/GenBank/DDBJ databases">
        <title>Sequence of Gallionella enrichment culture.</title>
        <authorList>
            <person name="Poehlein A."/>
            <person name="Muehling M."/>
            <person name="Daniel R."/>
        </authorList>
    </citation>
    <scope>NUCLEOTIDE SEQUENCE</scope>
</reference>
<dbReference type="InterPro" id="IPR001296">
    <property type="entry name" value="Glyco_trans_1"/>
</dbReference>
<evidence type="ECO:0000313" key="3">
    <source>
        <dbReference type="EMBL" id="OIQ75658.1"/>
    </source>
</evidence>
<dbReference type="SUPFAM" id="SSF53756">
    <property type="entry name" value="UDP-Glycosyltransferase/glycogen phosphorylase"/>
    <property type="match status" value="1"/>
</dbReference>
<proteinExistence type="predicted"/>
<dbReference type="InterPro" id="IPR028098">
    <property type="entry name" value="Glyco_trans_4-like_N"/>
</dbReference>
<dbReference type="Pfam" id="PF00534">
    <property type="entry name" value="Glycos_transf_1"/>
    <property type="match status" value="1"/>
</dbReference>